<gene>
    <name evidence="1" type="ORF">L6164_036840</name>
</gene>
<organism evidence="1 2">
    <name type="scientific">Bauhinia variegata</name>
    <name type="common">Purple orchid tree</name>
    <name type="synonym">Phanera variegata</name>
    <dbReference type="NCBI Taxonomy" id="167791"/>
    <lineage>
        <taxon>Eukaryota</taxon>
        <taxon>Viridiplantae</taxon>
        <taxon>Streptophyta</taxon>
        <taxon>Embryophyta</taxon>
        <taxon>Tracheophyta</taxon>
        <taxon>Spermatophyta</taxon>
        <taxon>Magnoliopsida</taxon>
        <taxon>eudicotyledons</taxon>
        <taxon>Gunneridae</taxon>
        <taxon>Pentapetalae</taxon>
        <taxon>rosids</taxon>
        <taxon>fabids</taxon>
        <taxon>Fabales</taxon>
        <taxon>Fabaceae</taxon>
        <taxon>Cercidoideae</taxon>
        <taxon>Cercideae</taxon>
        <taxon>Bauhiniinae</taxon>
        <taxon>Bauhinia</taxon>
    </lineage>
</organism>
<comment type="caution">
    <text evidence="1">The sequence shown here is derived from an EMBL/GenBank/DDBJ whole genome shotgun (WGS) entry which is preliminary data.</text>
</comment>
<evidence type="ECO:0000313" key="2">
    <source>
        <dbReference type="Proteomes" id="UP000828941"/>
    </source>
</evidence>
<reference evidence="1 2" key="1">
    <citation type="journal article" date="2022" name="DNA Res.">
        <title>Chromosomal-level genome assembly of the orchid tree Bauhinia variegata (Leguminosae; Cercidoideae) supports the allotetraploid origin hypothesis of Bauhinia.</title>
        <authorList>
            <person name="Zhong Y."/>
            <person name="Chen Y."/>
            <person name="Zheng D."/>
            <person name="Pang J."/>
            <person name="Liu Y."/>
            <person name="Luo S."/>
            <person name="Meng S."/>
            <person name="Qian L."/>
            <person name="Wei D."/>
            <person name="Dai S."/>
            <person name="Zhou R."/>
        </authorList>
    </citation>
    <scope>NUCLEOTIDE SEQUENCE [LARGE SCALE GENOMIC DNA]</scope>
    <source>
        <strain evidence="1">BV-YZ2020</strain>
    </source>
</reference>
<keyword evidence="2" id="KW-1185">Reference proteome</keyword>
<evidence type="ECO:0000313" key="1">
    <source>
        <dbReference type="EMBL" id="KAI4296923.1"/>
    </source>
</evidence>
<name>A0ACB9KIB3_BAUVA</name>
<sequence length="230" mass="25645">MNLIARITVLWSRKNILFLCCYFITILAETSSIDQCLETRCGTHGPSIHFPFRLKHKQPERCGYQSGFDLFCTDTNKTVLQLPSSVNVSVKSINYKAQFSDPSQSFVVFKCPGKHHRNADSRYLTSYSNFSCLDEAGIQVIAFPSDTRIMEAPLLSCTRIKCEANNGKCKLKESISGLQPDCEGLPIQNRRVVAILISLLLIFAGGGVLDKSTSAGVHRKKELSTIFEIE</sequence>
<proteinExistence type="predicted"/>
<accession>A0ACB9KIB3</accession>
<protein>
    <submittedName>
        <fullName evidence="1">Uncharacterized protein</fullName>
    </submittedName>
</protein>
<dbReference type="EMBL" id="CM039439">
    <property type="protein sequence ID" value="KAI4296923.1"/>
    <property type="molecule type" value="Genomic_DNA"/>
</dbReference>
<dbReference type="Proteomes" id="UP000828941">
    <property type="component" value="Chromosome 14"/>
</dbReference>